<gene>
    <name evidence="4" type="ORF">EHO61_07205</name>
</gene>
<accession>A0A4R9GPV5</accession>
<protein>
    <submittedName>
        <fullName evidence="4">Transcriptional regulator</fullName>
    </submittedName>
</protein>
<sequence length="706" mass="79086">MRYLTDGRYVVTGLLLLLLFFSSLLYLYANAGQKRGNNKIVGELKSKELKILRKLDSEVVWEELDQNDPVRYRDTIRTEEGSQAVLLFKDGDNSTEIRMDERSMILIEDVDKISFVAGSLSATSSGGGNNLQISSGDTKISLANSNVSLSKNEDQALNLEVKNGEAKVVSSNGENVLKGNQAAELKGNKVEVRNLTLEQLSPNDGKNLPLKGESISVFFTWKPEKGVKNYKLELAKDASFRSGLRKYSSNLPEVTANLSAGLYFWRVSGVNPSTGKEESSTVRSVRILPWVSPRLISPSPKEVFSYTSEIPGIRFQWSVSDPTSKFTLEVAEDPGFKQIAFKSESKSGFLKWEPKSDGNYFARLRMSSDKEGFSEESSSTVPFSIRKVAETEPPKLHRPLAGEEIGLRVFKSGNSFFSWSSGREFKSYTLEIASDSQFNKILFSQSTSANFLKPNFDWLEGVYYWRVKGNQEGSGARESVSQSFLLKQLDSVKLTYPKDGTQSGHPSDGRMTLRWDRPDPSGLYRVEVSRDSSFQSKLSESTVRSGSVSILLPAPGDFYWRVALVSPSGESLVSSPVASFKTSDSAPFVSPTYPRERDKIDLEEKESLAFYWETQGKTDGYVLELLESKGKNWKSVFKKEIQGETYEFRELYRLKEGKYQWRLSAKYKDESGNSRTTLPISREFAVVVSASFKAPDILTPKAIYVE</sequence>
<reference evidence="4" key="1">
    <citation type="journal article" date="2019" name="PLoS Negl. Trop. Dis.">
        <title>Revisiting the worldwide diversity of Leptospira species in the environment.</title>
        <authorList>
            <person name="Vincent A.T."/>
            <person name="Schiettekatte O."/>
            <person name="Bourhy P."/>
            <person name="Veyrier F.J."/>
            <person name="Picardeau M."/>
        </authorList>
    </citation>
    <scope>NUCLEOTIDE SEQUENCE [LARGE SCALE GENOMIC DNA]</scope>
    <source>
        <strain evidence="4">SCS5</strain>
    </source>
</reference>
<comment type="caution">
    <text evidence="4">The sequence shown here is derived from an EMBL/GenBank/DDBJ whole genome shotgun (WGS) entry which is preliminary data.</text>
</comment>
<feature type="region of interest" description="Disordered" evidence="1">
    <location>
        <begin position="496"/>
        <end position="518"/>
    </location>
</feature>
<evidence type="ECO:0000259" key="3">
    <source>
        <dbReference type="Pfam" id="PF04773"/>
    </source>
</evidence>
<evidence type="ECO:0000313" key="4">
    <source>
        <dbReference type="EMBL" id="TGK19249.1"/>
    </source>
</evidence>
<dbReference type="EMBL" id="RQEV01000008">
    <property type="protein sequence ID" value="TGK19249.1"/>
    <property type="molecule type" value="Genomic_DNA"/>
</dbReference>
<feature type="compositionally biased region" description="Basic and acidic residues" evidence="1">
    <location>
        <begin position="507"/>
        <end position="518"/>
    </location>
</feature>
<evidence type="ECO:0000256" key="1">
    <source>
        <dbReference type="SAM" id="MobiDB-lite"/>
    </source>
</evidence>
<feature type="domain" description="FecR protein" evidence="3">
    <location>
        <begin position="74"/>
        <end position="166"/>
    </location>
</feature>
<dbReference type="Proteomes" id="UP000297855">
    <property type="component" value="Unassembled WGS sequence"/>
</dbReference>
<dbReference type="OrthoDB" id="340531at2"/>
<dbReference type="Gene3D" id="2.60.40.10">
    <property type="entry name" value="Immunoglobulins"/>
    <property type="match status" value="4"/>
</dbReference>
<keyword evidence="2" id="KW-0472">Membrane</keyword>
<keyword evidence="5" id="KW-1185">Reference proteome</keyword>
<feature type="transmembrane region" description="Helical" evidence="2">
    <location>
        <begin position="9"/>
        <end position="29"/>
    </location>
</feature>
<dbReference type="RefSeq" id="WP_135812952.1">
    <property type="nucleotide sequence ID" value="NZ_RQEV01000008.1"/>
</dbReference>
<dbReference type="Pfam" id="PF04773">
    <property type="entry name" value="FecR"/>
    <property type="match status" value="1"/>
</dbReference>
<evidence type="ECO:0000256" key="2">
    <source>
        <dbReference type="SAM" id="Phobius"/>
    </source>
</evidence>
<proteinExistence type="predicted"/>
<evidence type="ECO:0000313" key="5">
    <source>
        <dbReference type="Proteomes" id="UP000297855"/>
    </source>
</evidence>
<name>A0A4R9GPV5_9LEPT</name>
<dbReference type="InterPro" id="IPR013783">
    <property type="entry name" value="Ig-like_fold"/>
</dbReference>
<organism evidence="4 5">
    <name type="scientific">Leptospira fluminis</name>
    <dbReference type="NCBI Taxonomy" id="2484979"/>
    <lineage>
        <taxon>Bacteria</taxon>
        <taxon>Pseudomonadati</taxon>
        <taxon>Spirochaetota</taxon>
        <taxon>Spirochaetia</taxon>
        <taxon>Leptospirales</taxon>
        <taxon>Leptospiraceae</taxon>
        <taxon>Leptospira</taxon>
    </lineage>
</organism>
<keyword evidence="2" id="KW-0812">Transmembrane</keyword>
<keyword evidence="2" id="KW-1133">Transmembrane helix</keyword>
<dbReference type="AlphaFoldDB" id="A0A4R9GPV5"/>
<dbReference type="InterPro" id="IPR006860">
    <property type="entry name" value="FecR"/>
</dbReference>